<feature type="domain" description="HTH tetR-type" evidence="4">
    <location>
        <begin position="23"/>
        <end position="83"/>
    </location>
</feature>
<name>A0AAW8JFF6_9GAMM</name>
<evidence type="ECO:0000256" key="1">
    <source>
        <dbReference type="ARBA" id="ARBA00023125"/>
    </source>
</evidence>
<evidence type="ECO:0000256" key="2">
    <source>
        <dbReference type="PROSITE-ProRule" id="PRU00335"/>
    </source>
</evidence>
<dbReference type="Pfam" id="PF00440">
    <property type="entry name" value="TetR_N"/>
    <property type="match status" value="1"/>
</dbReference>
<evidence type="ECO:0000259" key="4">
    <source>
        <dbReference type="PROSITE" id="PS50977"/>
    </source>
</evidence>
<gene>
    <name evidence="5" type="ORF">RFH51_08610</name>
</gene>
<dbReference type="GO" id="GO:0003677">
    <property type="term" value="F:DNA binding"/>
    <property type="evidence" value="ECO:0007669"/>
    <property type="project" value="UniProtKB-UniRule"/>
</dbReference>
<sequence>MSGIPLEQYRKKSQTDSVNQQERANSQVIFQALFQLMLEQGYEQANFQKISKITGISRTTLYRRWASIDDLLLDAIADKVPSAIILESCADPILELRHVFVQLADFLKSPLGHAVLQATIRLQDQHSLEKRQDLWDIRYQQIVQIFLKLQPVPHTANLAKLHSVVSMALGSFYFQIFVQKAEVTDVFIDSILNNTLLLIQQI</sequence>
<feature type="DNA-binding region" description="H-T-H motif" evidence="2">
    <location>
        <begin position="46"/>
        <end position="65"/>
    </location>
</feature>
<accession>A0AAW8JFF6</accession>
<feature type="region of interest" description="Disordered" evidence="3">
    <location>
        <begin position="1"/>
        <end position="20"/>
    </location>
</feature>
<evidence type="ECO:0000313" key="6">
    <source>
        <dbReference type="Proteomes" id="UP001243195"/>
    </source>
</evidence>
<dbReference type="RefSeq" id="WP_308955815.1">
    <property type="nucleotide sequence ID" value="NZ_JAVICY010000010.1"/>
</dbReference>
<evidence type="ECO:0000256" key="3">
    <source>
        <dbReference type="SAM" id="MobiDB-lite"/>
    </source>
</evidence>
<organism evidence="5 6">
    <name type="scientific">Acinetobacter gerneri</name>
    <dbReference type="NCBI Taxonomy" id="202952"/>
    <lineage>
        <taxon>Bacteria</taxon>
        <taxon>Pseudomonadati</taxon>
        <taxon>Pseudomonadota</taxon>
        <taxon>Gammaproteobacteria</taxon>
        <taxon>Moraxellales</taxon>
        <taxon>Moraxellaceae</taxon>
        <taxon>Acinetobacter</taxon>
    </lineage>
</organism>
<comment type="caution">
    <text evidence="5">The sequence shown here is derived from an EMBL/GenBank/DDBJ whole genome shotgun (WGS) entry which is preliminary data.</text>
</comment>
<dbReference type="AlphaFoldDB" id="A0AAW8JFF6"/>
<keyword evidence="1 2" id="KW-0238">DNA-binding</keyword>
<reference evidence="5" key="1">
    <citation type="submission" date="2023-08" db="EMBL/GenBank/DDBJ databases">
        <title>Emergence of clinically-relevant ST2 carbapenem-resistant Acinetobacter baumannii strains in hospital sewages in Zhejiang, East of China.</title>
        <authorList>
            <person name="Kaichao C."/>
            <person name="Zhang R."/>
        </authorList>
    </citation>
    <scope>NUCLEOTIDE SEQUENCE</scope>
    <source>
        <strain evidence="5">M-SY-60</strain>
    </source>
</reference>
<protein>
    <submittedName>
        <fullName evidence="5">TetR/AcrR family transcriptional regulator</fullName>
    </submittedName>
</protein>
<dbReference type="InterPro" id="IPR009057">
    <property type="entry name" value="Homeodomain-like_sf"/>
</dbReference>
<dbReference type="SUPFAM" id="SSF46689">
    <property type="entry name" value="Homeodomain-like"/>
    <property type="match status" value="1"/>
</dbReference>
<evidence type="ECO:0000313" key="5">
    <source>
        <dbReference type="EMBL" id="MDQ9071516.1"/>
    </source>
</evidence>
<proteinExistence type="predicted"/>
<dbReference type="PROSITE" id="PS50977">
    <property type="entry name" value="HTH_TETR_2"/>
    <property type="match status" value="1"/>
</dbReference>
<dbReference type="Proteomes" id="UP001243195">
    <property type="component" value="Unassembled WGS sequence"/>
</dbReference>
<dbReference type="EMBL" id="JAVIDA010000009">
    <property type="protein sequence ID" value="MDQ9071516.1"/>
    <property type="molecule type" value="Genomic_DNA"/>
</dbReference>
<dbReference type="Gene3D" id="1.10.357.10">
    <property type="entry name" value="Tetracycline Repressor, domain 2"/>
    <property type="match status" value="1"/>
</dbReference>
<dbReference type="InterPro" id="IPR001647">
    <property type="entry name" value="HTH_TetR"/>
</dbReference>